<protein>
    <submittedName>
        <fullName evidence="1">Uncharacterized protein</fullName>
    </submittedName>
</protein>
<dbReference type="EMBL" id="VSRR010006023">
    <property type="protein sequence ID" value="MPC43871.1"/>
    <property type="molecule type" value="Genomic_DNA"/>
</dbReference>
<sequence>MLCHCSRAASAHTSIMQMMPQLPNTSQTHSWQPLQQLLLLLSHR</sequence>
<evidence type="ECO:0000313" key="1">
    <source>
        <dbReference type="EMBL" id="MPC43871.1"/>
    </source>
</evidence>
<proteinExistence type="predicted"/>
<dbReference type="Proteomes" id="UP000324222">
    <property type="component" value="Unassembled WGS sequence"/>
</dbReference>
<evidence type="ECO:0000313" key="2">
    <source>
        <dbReference type="Proteomes" id="UP000324222"/>
    </source>
</evidence>
<keyword evidence="2" id="KW-1185">Reference proteome</keyword>
<organism evidence="1 2">
    <name type="scientific">Portunus trituberculatus</name>
    <name type="common">Swimming crab</name>
    <name type="synonym">Neptunus trituberculatus</name>
    <dbReference type="NCBI Taxonomy" id="210409"/>
    <lineage>
        <taxon>Eukaryota</taxon>
        <taxon>Metazoa</taxon>
        <taxon>Ecdysozoa</taxon>
        <taxon>Arthropoda</taxon>
        <taxon>Crustacea</taxon>
        <taxon>Multicrustacea</taxon>
        <taxon>Malacostraca</taxon>
        <taxon>Eumalacostraca</taxon>
        <taxon>Eucarida</taxon>
        <taxon>Decapoda</taxon>
        <taxon>Pleocyemata</taxon>
        <taxon>Brachyura</taxon>
        <taxon>Eubrachyura</taxon>
        <taxon>Portunoidea</taxon>
        <taxon>Portunidae</taxon>
        <taxon>Portuninae</taxon>
        <taxon>Portunus</taxon>
    </lineage>
</organism>
<name>A0A5B7F9K8_PORTR</name>
<comment type="caution">
    <text evidence="1">The sequence shown here is derived from an EMBL/GenBank/DDBJ whole genome shotgun (WGS) entry which is preliminary data.</text>
</comment>
<dbReference type="AlphaFoldDB" id="A0A5B7F9K8"/>
<gene>
    <name evidence="1" type="ORF">E2C01_037524</name>
</gene>
<reference evidence="1 2" key="1">
    <citation type="submission" date="2019-05" db="EMBL/GenBank/DDBJ databases">
        <title>Another draft genome of Portunus trituberculatus and its Hox gene families provides insights of decapod evolution.</title>
        <authorList>
            <person name="Jeong J.-H."/>
            <person name="Song I."/>
            <person name="Kim S."/>
            <person name="Choi T."/>
            <person name="Kim D."/>
            <person name="Ryu S."/>
            <person name="Kim W."/>
        </authorList>
    </citation>
    <scope>NUCLEOTIDE SEQUENCE [LARGE SCALE GENOMIC DNA]</scope>
    <source>
        <tissue evidence="1">Muscle</tissue>
    </source>
</reference>
<accession>A0A5B7F9K8</accession>